<proteinExistence type="predicted"/>
<dbReference type="KEGG" id="uvi:66062270"/>
<protein>
    <submittedName>
        <fullName evidence="2">Uncharacterized protein</fullName>
    </submittedName>
</protein>
<dbReference type="AlphaFoldDB" id="A0A8E5MEE0"/>
<accession>A0A8E5MEE0</accession>
<evidence type="ECO:0000256" key="1">
    <source>
        <dbReference type="SAM" id="MobiDB-lite"/>
    </source>
</evidence>
<evidence type="ECO:0000313" key="3">
    <source>
        <dbReference type="Proteomes" id="UP000027002"/>
    </source>
</evidence>
<name>A0A8E5MEE0_USTVR</name>
<reference evidence="2" key="1">
    <citation type="submission" date="2020-03" db="EMBL/GenBank/DDBJ databases">
        <title>A mixture of massive structural variations and highly conserved coding sequences in Ustilaginoidea virens genome.</title>
        <authorList>
            <person name="Zhang K."/>
            <person name="Zhao Z."/>
            <person name="Zhang Z."/>
            <person name="Li Y."/>
            <person name="Hsiang T."/>
            <person name="Sun W."/>
        </authorList>
    </citation>
    <scope>NUCLEOTIDE SEQUENCE</scope>
    <source>
        <strain evidence="2">UV-8b</strain>
    </source>
</reference>
<gene>
    <name evidence="2" type="ORF">UV8b_01492</name>
</gene>
<feature type="region of interest" description="Disordered" evidence="1">
    <location>
        <begin position="54"/>
        <end position="77"/>
    </location>
</feature>
<keyword evidence="3" id="KW-1185">Reference proteome</keyword>
<organism evidence="2 3">
    <name type="scientific">Ustilaginoidea virens</name>
    <name type="common">Rice false smut fungus</name>
    <name type="synonym">Villosiclava virens</name>
    <dbReference type="NCBI Taxonomy" id="1159556"/>
    <lineage>
        <taxon>Eukaryota</taxon>
        <taxon>Fungi</taxon>
        <taxon>Dikarya</taxon>
        <taxon>Ascomycota</taxon>
        <taxon>Pezizomycotina</taxon>
        <taxon>Sordariomycetes</taxon>
        <taxon>Hypocreomycetidae</taxon>
        <taxon>Hypocreales</taxon>
        <taxon>Clavicipitaceae</taxon>
        <taxon>Ustilaginoidea</taxon>
    </lineage>
</organism>
<dbReference type="EMBL" id="CP072753">
    <property type="protein sequence ID" value="QUC17251.1"/>
    <property type="molecule type" value="Genomic_DNA"/>
</dbReference>
<dbReference type="RefSeq" id="XP_042994924.1">
    <property type="nucleotide sequence ID" value="XM_043138990.1"/>
</dbReference>
<dbReference type="Proteomes" id="UP000027002">
    <property type="component" value="Chromosome 1"/>
</dbReference>
<sequence>MHGLEATHGGRTTPRSTVDACLVNINTSQAAWMPLLHIWLLADAERRLILACEPPATPGRSPTEIATADQPLYQNAT</sequence>
<evidence type="ECO:0000313" key="2">
    <source>
        <dbReference type="EMBL" id="QUC17251.1"/>
    </source>
</evidence>
<dbReference type="GeneID" id="66062270"/>